<reference evidence="1" key="1">
    <citation type="submission" date="2022-11" db="EMBL/GenBank/DDBJ databases">
        <title>Chromosome-level genome of Pogonophryne albipinna.</title>
        <authorList>
            <person name="Jo E."/>
        </authorList>
    </citation>
    <scope>NUCLEOTIDE SEQUENCE</scope>
    <source>
        <strain evidence="1">SGF0006</strain>
        <tissue evidence="1">Muscle</tissue>
    </source>
</reference>
<proteinExistence type="predicted"/>
<organism evidence="1 2">
    <name type="scientific">Pogonophryne albipinna</name>
    <dbReference type="NCBI Taxonomy" id="1090488"/>
    <lineage>
        <taxon>Eukaryota</taxon>
        <taxon>Metazoa</taxon>
        <taxon>Chordata</taxon>
        <taxon>Craniata</taxon>
        <taxon>Vertebrata</taxon>
        <taxon>Euteleostomi</taxon>
        <taxon>Actinopterygii</taxon>
        <taxon>Neopterygii</taxon>
        <taxon>Teleostei</taxon>
        <taxon>Neoteleostei</taxon>
        <taxon>Acanthomorphata</taxon>
        <taxon>Eupercaria</taxon>
        <taxon>Perciformes</taxon>
        <taxon>Notothenioidei</taxon>
        <taxon>Pogonophryne</taxon>
    </lineage>
</organism>
<keyword evidence="2" id="KW-1185">Reference proteome</keyword>
<dbReference type="AlphaFoldDB" id="A0AAD6BJN6"/>
<accession>A0AAD6BJN6</accession>
<name>A0AAD6BJN6_9TELE</name>
<protein>
    <submittedName>
        <fullName evidence="1">Uncharacterized protein</fullName>
    </submittedName>
</protein>
<evidence type="ECO:0000313" key="2">
    <source>
        <dbReference type="Proteomes" id="UP001219934"/>
    </source>
</evidence>
<comment type="caution">
    <text evidence="1">The sequence shown here is derived from an EMBL/GenBank/DDBJ whole genome shotgun (WGS) entry which is preliminary data.</text>
</comment>
<evidence type="ECO:0000313" key="1">
    <source>
        <dbReference type="EMBL" id="KAJ4946269.1"/>
    </source>
</evidence>
<dbReference type="EMBL" id="JAPTMU010000003">
    <property type="protein sequence ID" value="KAJ4946269.1"/>
    <property type="molecule type" value="Genomic_DNA"/>
</dbReference>
<gene>
    <name evidence="1" type="ORF">JOQ06_023937</name>
</gene>
<dbReference type="Proteomes" id="UP001219934">
    <property type="component" value="Unassembled WGS sequence"/>
</dbReference>
<sequence>MPLRFGTFYVCAGGPTFNSIRSTSKDSILRSSKTARKLHLHLTLEPDDPRHSPLRRIVTPTDTAARHIYTPAVSPPKERVAVK</sequence>